<feature type="non-terminal residue" evidence="1">
    <location>
        <position position="1"/>
    </location>
</feature>
<proteinExistence type="predicted"/>
<sequence>ADAIISKLQTTGNQERVDEPTLLIAADTVCHVSFSWHCCPLVKFCASLDLASSAIFKKERDVQGH</sequence>
<evidence type="ECO:0000313" key="1">
    <source>
        <dbReference type="EMBL" id="MCI10049.1"/>
    </source>
</evidence>
<name>A0A392PEZ4_9FABA</name>
<gene>
    <name evidence="1" type="ORF">A2U01_0031140</name>
</gene>
<comment type="caution">
    <text evidence="1">The sequence shown here is derived from an EMBL/GenBank/DDBJ whole genome shotgun (WGS) entry which is preliminary data.</text>
</comment>
<dbReference type="EMBL" id="LXQA010074823">
    <property type="protein sequence ID" value="MCI10049.1"/>
    <property type="molecule type" value="Genomic_DNA"/>
</dbReference>
<dbReference type="AlphaFoldDB" id="A0A392PEZ4"/>
<reference evidence="1 2" key="1">
    <citation type="journal article" date="2018" name="Front. Plant Sci.">
        <title>Red Clover (Trifolium pratense) and Zigzag Clover (T. medium) - A Picture of Genomic Similarities and Differences.</title>
        <authorList>
            <person name="Dluhosova J."/>
            <person name="Istvanek J."/>
            <person name="Nedelnik J."/>
            <person name="Repkova J."/>
        </authorList>
    </citation>
    <scope>NUCLEOTIDE SEQUENCE [LARGE SCALE GENOMIC DNA]</scope>
    <source>
        <strain evidence="2">cv. 10/8</strain>
        <tissue evidence="1">Leaf</tissue>
    </source>
</reference>
<accession>A0A392PEZ4</accession>
<dbReference type="Proteomes" id="UP000265520">
    <property type="component" value="Unassembled WGS sequence"/>
</dbReference>
<organism evidence="1 2">
    <name type="scientific">Trifolium medium</name>
    <dbReference type="NCBI Taxonomy" id="97028"/>
    <lineage>
        <taxon>Eukaryota</taxon>
        <taxon>Viridiplantae</taxon>
        <taxon>Streptophyta</taxon>
        <taxon>Embryophyta</taxon>
        <taxon>Tracheophyta</taxon>
        <taxon>Spermatophyta</taxon>
        <taxon>Magnoliopsida</taxon>
        <taxon>eudicotyledons</taxon>
        <taxon>Gunneridae</taxon>
        <taxon>Pentapetalae</taxon>
        <taxon>rosids</taxon>
        <taxon>fabids</taxon>
        <taxon>Fabales</taxon>
        <taxon>Fabaceae</taxon>
        <taxon>Papilionoideae</taxon>
        <taxon>50 kb inversion clade</taxon>
        <taxon>NPAAA clade</taxon>
        <taxon>Hologalegina</taxon>
        <taxon>IRL clade</taxon>
        <taxon>Trifolieae</taxon>
        <taxon>Trifolium</taxon>
    </lineage>
</organism>
<evidence type="ECO:0000313" key="2">
    <source>
        <dbReference type="Proteomes" id="UP000265520"/>
    </source>
</evidence>
<protein>
    <submittedName>
        <fullName evidence="1">Maf-like protein</fullName>
    </submittedName>
</protein>
<keyword evidence="2" id="KW-1185">Reference proteome</keyword>